<protein>
    <submittedName>
        <fullName evidence="2">Uncharacterized protein</fullName>
    </submittedName>
</protein>
<comment type="caution">
    <text evidence="2">The sequence shown here is derived from an EMBL/GenBank/DDBJ whole genome shotgun (WGS) entry which is preliminary data.</text>
</comment>
<feature type="chain" id="PRO_5042101275" evidence="1">
    <location>
        <begin position="19"/>
        <end position="85"/>
    </location>
</feature>
<evidence type="ECO:0000256" key="1">
    <source>
        <dbReference type="SAM" id="SignalP"/>
    </source>
</evidence>
<organism evidence="2 3">
    <name type="scientific">Mycena metata</name>
    <dbReference type="NCBI Taxonomy" id="1033252"/>
    <lineage>
        <taxon>Eukaryota</taxon>
        <taxon>Fungi</taxon>
        <taxon>Dikarya</taxon>
        <taxon>Basidiomycota</taxon>
        <taxon>Agaricomycotina</taxon>
        <taxon>Agaricomycetes</taxon>
        <taxon>Agaricomycetidae</taxon>
        <taxon>Agaricales</taxon>
        <taxon>Marasmiineae</taxon>
        <taxon>Mycenaceae</taxon>
        <taxon>Mycena</taxon>
    </lineage>
</organism>
<dbReference type="EMBL" id="JARKIB010000002">
    <property type="protein sequence ID" value="KAJ7784259.1"/>
    <property type="molecule type" value="Genomic_DNA"/>
</dbReference>
<dbReference type="AlphaFoldDB" id="A0AAD7P189"/>
<feature type="signal peptide" evidence="1">
    <location>
        <begin position="1"/>
        <end position="18"/>
    </location>
</feature>
<accession>A0AAD7P189</accession>
<evidence type="ECO:0000313" key="3">
    <source>
        <dbReference type="Proteomes" id="UP001215598"/>
    </source>
</evidence>
<gene>
    <name evidence="2" type="ORF">B0H16DRAFT_1491838</name>
</gene>
<reference evidence="2" key="1">
    <citation type="submission" date="2023-03" db="EMBL/GenBank/DDBJ databases">
        <title>Massive genome expansion in bonnet fungi (Mycena s.s.) driven by repeated elements and novel gene families across ecological guilds.</title>
        <authorList>
            <consortium name="Lawrence Berkeley National Laboratory"/>
            <person name="Harder C.B."/>
            <person name="Miyauchi S."/>
            <person name="Viragh M."/>
            <person name="Kuo A."/>
            <person name="Thoen E."/>
            <person name="Andreopoulos B."/>
            <person name="Lu D."/>
            <person name="Skrede I."/>
            <person name="Drula E."/>
            <person name="Henrissat B."/>
            <person name="Morin E."/>
            <person name="Kohler A."/>
            <person name="Barry K."/>
            <person name="LaButti K."/>
            <person name="Morin E."/>
            <person name="Salamov A."/>
            <person name="Lipzen A."/>
            <person name="Mereny Z."/>
            <person name="Hegedus B."/>
            <person name="Baldrian P."/>
            <person name="Stursova M."/>
            <person name="Weitz H."/>
            <person name="Taylor A."/>
            <person name="Grigoriev I.V."/>
            <person name="Nagy L.G."/>
            <person name="Martin F."/>
            <person name="Kauserud H."/>
        </authorList>
    </citation>
    <scope>NUCLEOTIDE SEQUENCE</scope>
    <source>
        <strain evidence="2">CBHHK182m</strain>
    </source>
</reference>
<evidence type="ECO:0000313" key="2">
    <source>
        <dbReference type="EMBL" id="KAJ7784259.1"/>
    </source>
</evidence>
<sequence>MHVLCFLLHFLNCGEVQGRNFNLKSLLGLQQSRLAVLEQGAHLILPEEMFDLKLVPIELSVNESANFVQGAVVGKLSNMMQTGWG</sequence>
<proteinExistence type="predicted"/>
<name>A0AAD7P189_9AGAR</name>
<keyword evidence="3" id="KW-1185">Reference proteome</keyword>
<keyword evidence="1" id="KW-0732">Signal</keyword>
<dbReference type="Proteomes" id="UP001215598">
    <property type="component" value="Unassembled WGS sequence"/>
</dbReference>